<dbReference type="Pfam" id="PF16537">
    <property type="entry name" value="T2SSB"/>
    <property type="match status" value="1"/>
</dbReference>
<evidence type="ECO:0000313" key="4">
    <source>
        <dbReference type="Proteomes" id="UP000887222"/>
    </source>
</evidence>
<gene>
    <name evidence="3" type="ORF">NCCP691_00500</name>
</gene>
<keyword evidence="4" id="KW-1185">Reference proteome</keyword>
<dbReference type="RefSeq" id="WP_220806227.1">
    <property type="nucleotide sequence ID" value="NZ_BPMK01000001.1"/>
</dbReference>
<feature type="domain" description="Type II secretion system protein GspB C-terminal" evidence="2">
    <location>
        <begin position="177"/>
        <end position="233"/>
    </location>
</feature>
<dbReference type="Proteomes" id="UP000887222">
    <property type="component" value="Unassembled WGS sequence"/>
</dbReference>
<dbReference type="EMBL" id="BPMK01000001">
    <property type="protein sequence ID" value="GIZ50036.1"/>
    <property type="molecule type" value="Genomic_DNA"/>
</dbReference>
<feature type="region of interest" description="Disordered" evidence="1">
    <location>
        <begin position="89"/>
        <end position="171"/>
    </location>
</feature>
<reference evidence="3 4" key="1">
    <citation type="journal article" date="2022" name="Int. J. Syst. Evol. Microbiol.">
        <title>Noviherbaspirillum aridicola sp. nov., isolated from an arid soil in Pakistan.</title>
        <authorList>
            <person name="Khan I.U."/>
            <person name="Saqib M."/>
            <person name="Amin A."/>
            <person name="Hussain F."/>
            <person name="Li L."/>
            <person name="Liu Y.H."/>
            <person name="Fang B.Z."/>
            <person name="Ahmed I."/>
            <person name="Li W.J."/>
        </authorList>
    </citation>
    <scope>NUCLEOTIDE SEQUENCE [LARGE SCALE GENOMIC DNA]</scope>
    <source>
        <strain evidence="3 4">NCCP-691</strain>
    </source>
</reference>
<evidence type="ECO:0000259" key="2">
    <source>
        <dbReference type="Pfam" id="PF16537"/>
    </source>
</evidence>
<feature type="compositionally biased region" description="Basic and acidic residues" evidence="1">
    <location>
        <begin position="119"/>
        <end position="148"/>
    </location>
</feature>
<comment type="caution">
    <text evidence="3">The sequence shown here is derived from an EMBL/GenBank/DDBJ whole genome shotgun (WGS) entry which is preliminary data.</text>
</comment>
<accession>A0ABQ4PYZ3</accession>
<name>A0ABQ4PYZ3_9BURK</name>
<protein>
    <recommendedName>
        <fullName evidence="2">Type II secretion system protein GspB C-terminal domain-containing protein</fullName>
    </recommendedName>
</protein>
<organism evidence="3 4">
    <name type="scientific">Noviherbaspirillum aridicola</name>
    <dbReference type="NCBI Taxonomy" id="2849687"/>
    <lineage>
        <taxon>Bacteria</taxon>
        <taxon>Pseudomonadati</taxon>
        <taxon>Pseudomonadota</taxon>
        <taxon>Betaproteobacteria</taxon>
        <taxon>Burkholderiales</taxon>
        <taxon>Oxalobacteraceae</taxon>
        <taxon>Noviherbaspirillum</taxon>
    </lineage>
</organism>
<dbReference type="InterPro" id="IPR032389">
    <property type="entry name" value="GspB_C"/>
</dbReference>
<sequence length="236" mass="24877">MSYILEALKKAEAERRSGHAPSIHTPHSFAPAGAARPWWRHPAAWAGVAVLLAAAGAAGWQLMRDPAPPAQVAAAAVPAAAAPAAPAAPASPAAVPAAPPPTAAARPPAVEAPPAPPPREPKVAAKPEPKAERKPEPRPKPRKEEEAKAPAAVARAPEADKPPPPLRELPEHIQREIPPLQIGGYIYSPVPADRSVLINKRLLREGDEIAPGLTLEKMTQSGMVLNYRGHRYRSAY</sequence>
<evidence type="ECO:0000313" key="3">
    <source>
        <dbReference type="EMBL" id="GIZ50036.1"/>
    </source>
</evidence>
<proteinExistence type="predicted"/>
<evidence type="ECO:0000256" key="1">
    <source>
        <dbReference type="SAM" id="MobiDB-lite"/>
    </source>
</evidence>